<dbReference type="SUPFAM" id="SSF56601">
    <property type="entry name" value="beta-lactamase/transpeptidase-like"/>
    <property type="match status" value="1"/>
</dbReference>
<evidence type="ECO:0000313" key="5">
    <source>
        <dbReference type="Proteomes" id="UP000683511"/>
    </source>
</evidence>
<evidence type="ECO:0000313" key="4">
    <source>
        <dbReference type="EMBL" id="QXE25334.1"/>
    </source>
</evidence>
<evidence type="ECO:0000256" key="1">
    <source>
        <dbReference type="SAM" id="MobiDB-lite"/>
    </source>
</evidence>
<dbReference type="Pfam" id="PF13354">
    <property type="entry name" value="Beta-lactamase2"/>
    <property type="match status" value="1"/>
</dbReference>
<feature type="compositionally biased region" description="Low complexity" evidence="1">
    <location>
        <begin position="453"/>
        <end position="477"/>
    </location>
</feature>
<dbReference type="GO" id="GO:0008800">
    <property type="term" value="F:beta-lactamase activity"/>
    <property type="evidence" value="ECO:0007669"/>
    <property type="project" value="InterPro"/>
</dbReference>
<keyword evidence="5" id="KW-1185">Reference proteome</keyword>
<feature type="transmembrane region" description="Helical" evidence="2">
    <location>
        <begin position="129"/>
        <end position="151"/>
    </location>
</feature>
<dbReference type="Proteomes" id="UP000683511">
    <property type="component" value="Chromosome"/>
</dbReference>
<evidence type="ECO:0000259" key="3">
    <source>
        <dbReference type="Pfam" id="PF13354"/>
    </source>
</evidence>
<dbReference type="GO" id="GO:0046677">
    <property type="term" value="P:response to antibiotic"/>
    <property type="evidence" value="ECO:0007669"/>
    <property type="project" value="InterPro"/>
</dbReference>
<dbReference type="AlphaFoldDB" id="A0A975Y6K0"/>
<sequence>MSESSEKLIPVSRRQLSQRRRSRTVQKVEPKKPKSQEQPKPTASTVAITRINHNINPSVTPSGKRRSRSGVVTPPVVTPLPNNRIKKPATAPNAVPLKTIRMQKPGLVKMEKRPSRKTRLKPMARTMLYALRLLIVGVGMGSIVGTLLSILDPASRIGSVPQSNLTIHQNSAQSNPLVNPPSLNLTQEIPSLKTSVSNLATANANLSPGILLVDLDNGNYVDINSTASFPAASTIKVPILIAFFQDVDAGKITLSEKLTMAKEMIAGGSGNLQYQAVGSQYSALEIATKMITISDNTATNMLIARLGGKDALNERFRKWGLTNTVINNQLPDLAGTNTTSPKELALLMAMVNQGNNLVSMRSRDMMLDIMRRTERDNLLPSGLGDGAKAYHKTGDIGTMLADAGLIDVLTGKRYIAAVMVKRPNNDPSAEKLISSISRTAYQYFSQAAVTPAANTTPPVSTTPNVPVSNTPNLPTNNYQSPPLVPNIPNGTINNVPMGNYQAPILNQQPFYSPGYQN</sequence>
<reference evidence="4" key="1">
    <citation type="submission" date="2017-04" db="EMBL/GenBank/DDBJ databases">
        <title>Genome deletions in a multicellular cyanobacterial endosymbiont for morphological adaptation in marine diatoms.</title>
        <authorList>
            <person name="Wang Y."/>
            <person name="Gao H."/>
            <person name="Li R."/>
            <person name="Xu X."/>
        </authorList>
    </citation>
    <scope>NUCLEOTIDE SEQUENCE</scope>
    <source>
        <strain evidence="4">FACHB 800</strain>
    </source>
</reference>
<feature type="region of interest" description="Disordered" evidence="1">
    <location>
        <begin position="453"/>
        <end position="478"/>
    </location>
</feature>
<dbReference type="PANTHER" id="PTHR35333">
    <property type="entry name" value="BETA-LACTAMASE"/>
    <property type="match status" value="1"/>
</dbReference>
<feature type="region of interest" description="Disordered" evidence="1">
    <location>
        <begin position="1"/>
        <end position="89"/>
    </location>
</feature>
<feature type="compositionally biased region" description="Low complexity" evidence="1">
    <location>
        <begin position="71"/>
        <end position="81"/>
    </location>
</feature>
<name>A0A975Y6K0_9NOST</name>
<organism evidence="4 5">
    <name type="scientific">Richelia sinica FACHB-800</name>
    <dbReference type="NCBI Taxonomy" id="1357546"/>
    <lineage>
        <taxon>Bacteria</taxon>
        <taxon>Bacillati</taxon>
        <taxon>Cyanobacteriota</taxon>
        <taxon>Cyanophyceae</taxon>
        <taxon>Nostocales</taxon>
        <taxon>Nostocaceae</taxon>
        <taxon>Richelia</taxon>
    </lineage>
</organism>
<feature type="domain" description="Beta-lactamase class A catalytic" evidence="3">
    <location>
        <begin position="209"/>
        <end position="420"/>
    </location>
</feature>
<dbReference type="Gene3D" id="3.40.710.10">
    <property type="entry name" value="DD-peptidase/beta-lactamase superfamily"/>
    <property type="match status" value="1"/>
</dbReference>
<dbReference type="InterPro" id="IPR000871">
    <property type="entry name" value="Beta-lactam_class-A"/>
</dbReference>
<accession>A0A975Y6K0</accession>
<dbReference type="KEGG" id="rsin:B6N60_04048"/>
<dbReference type="InterPro" id="IPR045155">
    <property type="entry name" value="Beta-lactam_cat"/>
</dbReference>
<dbReference type="GO" id="GO:0030655">
    <property type="term" value="P:beta-lactam antibiotic catabolic process"/>
    <property type="evidence" value="ECO:0007669"/>
    <property type="project" value="InterPro"/>
</dbReference>
<gene>
    <name evidence="4" type="ORF">B6N60_04048</name>
</gene>
<dbReference type="InterPro" id="IPR012338">
    <property type="entry name" value="Beta-lactam/transpept-like"/>
</dbReference>
<evidence type="ECO:0000256" key="2">
    <source>
        <dbReference type="SAM" id="Phobius"/>
    </source>
</evidence>
<feature type="compositionally biased region" description="Basic and acidic residues" evidence="1">
    <location>
        <begin position="26"/>
        <end position="37"/>
    </location>
</feature>
<keyword evidence="2" id="KW-0812">Transmembrane</keyword>
<protein>
    <submittedName>
        <fullName evidence="4">Beta-lactamase</fullName>
    </submittedName>
</protein>
<feature type="compositionally biased region" description="Polar residues" evidence="1">
    <location>
        <begin position="42"/>
        <end position="61"/>
    </location>
</feature>
<dbReference type="EMBL" id="CP021056">
    <property type="protein sequence ID" value="QXE25334.1"/>
    <property type="molecule type" value="Genomic_DNA"/>
</dbReference>
<dbReference type="PANTHER" id="PTHR35333:SF4">
    <property type="entry name" value="SLR0121 PROTEIN"/>
    <property type="match status" value="1"/>
</dbReference>
<keyword evidence="2" id="KW-0472">Membrane</keyword>
<keyword evidence="2" id="KW-1133">Transmembrane helix</keyword>
<dbReference type="RefSeq" id="WP_190603847.1">
    <property type="nucleotide sequence ID" value="NZ_CP021056.1"/>
</dbReference>
<proteinExistence type="predicted"/>